<evidence type="ECO:0000259" key="7">
    <source>
        <dbReference type="Pfam" id="PF00884"/>
    </source>
</evidence>
<dbReference type="AlphaFoldDB" id="K7FHV4"/>
<dbReference type="EMBL" id="AGCU01162798">
    <property type="status" value="NOT_ANNOTATED_CDS"/>
    <property type="molecule type" value="Genomic_DNA"/>
</dbReference>
<evidence type="ECO:0000256" key="2">
    <source>
        <dbReference type="ARBA" id="ARBA00008779"/>
    </source>
</evidence>
<sequence length="334" mass="36239">LQTPMKKTQALIGQAGVSFANAVSGTALRYWPGTSPPETGRTRRTCGPGTEPESESSTWKRGREPLAFPVHLQRQGYQTFYAGKYLNQYGHPAAGGAQHVPLGWSYWNGLVGNSRYYNYTLSANGREEQHRQSYQEDYLTDLIEHPLPDIPLPPSSPEAPSAPHIPTIPTPLPAQSPFPHPTLSPTSLCPLPALRPLLHPTSLQSPPPSSPEPPSEGPVMAVSAPCARRWQTLLSVDDLVEQVMGRLKALDLLASTYVFYTSDNGYHAGELGPALPPGHRSLCHTRRGALPLGCRSPRLPEPILNIDLGPTFLDIAGLNVSETAMDGQSFLPLL</sequence>
<dbReference type="eggNOG" id="KOG3731">
    <property type="taxonomic scope" value="Eukaryota"/>
</dbReference>
<dbReference type="GO" id="GO:0008449">
    <property type="term" value="F:N-acetylglucosamine-6-sulfatase activity"/>
    <property type="evidence" value="ECO:0007669"/>
    <property type="project" value="TreeGrafter"/>
</dbReference>
<comment type="similarity">
    <text evidence="2">Belongs to the sulfatase family.</text>
</comment>
<keyword evidence="5" id="KW-0325">Glycoprotein</keyword>
<dbReference type="EMBL" id="AGCU01162797">
    <property type="status" value="NOT_ANNOTATED_CDS"/>
    <property type="molecule type" value="Genomic_DNA"/>
</dbReference>
<feature type="region of interest" description="Disordered" evidence="6">
    <location>
        <begin position="197"/>
        <end position="220"/>
    </location>
</feature>
<evidence type="ECO:0000256" key="5">
    <source>
        <dbReference type="ARBA" id="ARBA00023180"/>
    </source>
</evidence>
<organism evidence="8 9">
    <name type="scientific">Pelodiscus sinensis</name>
    <name type="common">Chinese softshell turtle</name>
    <name type="synonym">Trionyx sinensis</name>
    <dbReference type="NCBI Taxonomy" id="13735"/>
    <lineage>
        <taxon>Eukaryota</taxon>
        <taxon>Metazoa</taxon>
        <taxon>Chordata</taxon>
        <taxon>Craniata</taxon>
        <taxon>Vertebrata</taxon>
        <taxon>Euteleostomi</taxon>
        <taxon>Archelosauria</taxon>
        <taxon>Testudinata</taxon>
        <taxon>Testudines</taxon>
        <taxon>Cryptodira</taxon>
        <taxon>Trionychia</taxon>
        <taxon>Trionychidae</taxon>
        <taxon>Pelodiscus</taxon>
    </lineage>
</organism>
<reference evidence="9" key="2">
    <citation type="journal article" date="2013" name="Nat. Genet.">
        <title>The draft genomes of soft-shell turtle and green sea turtle yield insights into the development and evolution of the turtle-specific body plan.</title>
        <authorList>
            <person name="Wang Z."/>
            <person name="Pascual-Anaya J."/>
            <person name="Zadissa A."/>
            <person name="Li W."/>
            <person name="Niimura Y."/>
            <person name="Huang Z."/>
            <person name="Li C."/>
            <person name="White S."/>
            <person name="Xiong Z."/>
            <person name="Fang D."/>
            <person name="Wang B."/>
            <person name="Ming Y."/>
            <person name="Chen Y."/>
            <person name="Zheng Y."/>
            <person name="Kuraku S."/>
            <person name="Pignatelli M."/>
            <person name="Herrero J."/>
            <person name="Beal K."/>
            <person name="Nozawa M."/>
            <person name="Li Q."/>
            <person name="Wang J."/>
            <person name="Zhang H."/>
            <person name="Yu L."/>
            <person name="Shigenobu S."/>
            <person name="Wang J."/>
            <person name="Liu J."/>
            <person name="Flicek P."/>
            <person name="Searle S."/>
            <person name="Wang J."/>
            <person name="Kuratani S."/>
            <person name="Yin Y."/>
            <person name="Aken B."/>
            <person name="Zhang G."/>
            <person name="Irie N."/>
        </authorList>
    </citation>
    <scope>NUCLEOTIDE SEQUENCE [LARGE SCALE GENOMIC DNA]</scope>
    <source>
        <strain evidence="9">Daiwa-1</strain>
    </source>
</reference>
<dbReference type="EMBL" id="AGCU01162800">
    <property type="status" value="NOT_ANNOTATED_CDS"/>
    <property type="molecule type" value="Genomic_DNA"/>
</dbReference>
<evidence type="ECO:0000256" key="3">
    <source>
        <dbReference type="ARBA" id="ARBA00022729"/>
    </source>
</evidence>
<dbReference type="InterPro" id="IPR024607">
    <property type="entry name" value="Sulfatase_CS"/>
</dbReference>
<dbReference type="HOGENOM" id="CLU_006332_4_1_1"/>
<reference evidence="8" key="4">
    <citation type="submission" date="2025-09" db="UniProtKB">
        <authorList>
            <consortium name="Ensembl"/>
        </authorList>
    </citation>
    <scope>IDENTIFICATION</scope>
</reference>
<evidence type="ECO:0000256" key="6">
    <source>
        <dbReference type="SAM" id="MobiDB-lite"/>
    </source>
</evidence>
<reference evidence="9" key="1">
    <citation type="submission" date="2011-10" db="EMBL/GenBank/DDBJ databases">
        <authorList>
            <consortium name="Soft-shell Turtle Genome Consortium"/>
        </authorList>
    </citation>
    <scope>NUCLEOTIDE SEQUENCE [LARGE SCALE GENOMIC DNA]</scope>
    <source>
        <strain evidence="9">Daiwa-1</strain>
    </source>
</reference>
<evidence type="ECO:0000313" key="9">
    <source>
        <dbReference type="Proteomes" id="UP000007267"/>
    </source>
</evidence>
<dbReference type="PROSITE" id="PS00149">
    <property type="entry name" value="SULFATASE_2"/>
    <property type="match status" value="1"/>
</dbReference>
<proteinExistence type="inferred from homology"/>
<dbReference type="EMBL" id="AGCU01162799">
    <property type="status" value="NOT_ANNOTATED_CDS"/>
    <property type="molecule type" value="Genomic_DNA"/>
</dbReference>
<evidence type="ECO:0000256" key="1">
    <source>
        <dbReference type="ARBA" id="ARBA00001913"/>
    </source>
</evidence>
<keyword evidence="3" id="KW-0732">Signal</keyword>
<dbReference type="PANTHER" id="PTHR43108:SF9">
    <property type="entry name" value="N-ACETYLGLUCOSAMINE-6-SULFATASE"/>
    <property type="match status" value="1"/>
</dbReference>
<evidence type="ECO:0000256" key="4">
    <source>
        <dbReference type="ARBA" id="ARBA00022801"/>
    </source>
</evidence>
<feature type="region of interest" description="Disordered" evidence="6">
    <location>
        <begin position="30"/>
        <end position="61"/>
    </location>
</feature>
<dbReference type="GO" id="GO:0005539">
    <property type="term" value="F:glycosaminoglycan binding"/>
    <property type="evidence" value="ECO:0007669"/>
    <property type="project" value="TreeGrafter"/>
</dbReference>
<dbReference type="SUPFAM" id="SSF53649">
    <property type="entry name" value="Alkaline phosphatase-like"/>
    <property type="match status" value="1"/>
</dbReference>
<dbReference type="InterPro" id="IPR017850">
    <property type="entry name" value="Alkaline_phosphatase_core_sf"/>
</dbReference>
<comment type="cofactor">
    <cofactor evidence="1">
        <name>Ca(2+)</name>
        <dbReference type="ChEBI" id="CHEBI:29108"/>
    </cofactor>
</comment>
<feature type="domain" description="Sulfatase N-terminal" evidence="7">
    <location>
        <begin position="50"/>
        <end position="316"/>
    </location>
</feature>
<protein>
    <recommendedName>
        <fullName evidence="7">Sulfatase N-terminal domain-containing protein</fullName>
    </recommendedName>
</protein>
<evidence type="ECO:0000313" key="8">
    <source>
        <dbReference type="Ensembl" id="ENSPSIP00000007614.1"/>
    </source>
</evidence>
<dbReference type="Pfam" id="PF00884">
    <property type="entry name" value="Sulfatase"/>
    <property type="match status" value="1"/>
</dbReference>
<dbReference type="Proteomes" id="UP000007267">
    <property type="component" value="Unassembled WGS sequence"/>
</dbReference>
<dbReference type="GeneTree" id="ENSGT00940000165439"/>
<dbReference type="InterPro" id="IPR000917">
    <property type="entry name" value="Sulfatase_N"/>
</dbReference>
<keyword evidence="9" id="KW-1185">Reference proteome</keyword>
<dbReference type="Gene3D" id="3.40.720.10">
    <property type="entry name" value="Alkaline Phosphatase, subunit A"/>
    <property type="match status" value="1"/>
</dbReference>
<name>K7FHV4_PELSI</name>
<feature type="compositionally biased region" description="Pro residues" evidence="6">
    <location>
        <begin position="205"/>
        <end position="216"/>
    </location>
</feature>
<dbReference type="PANTHER" id="PTHR43108">
    <property type="entry name" value="N-ACETYLGLUCOSAMINE-6-SULFATASE FAMILY MEMBER"/>
    <property type="match status" value="1"/>
</dbReference>
<accession>K7FHV4</accession>
<dbReference type="EMBL" id="AGCU01162801">
    <property type="status" value="NOT_ANNOTATED_CDS"/>
    <property type="molecule type" value="Genomic_DNA"/>
</dbReference>
<dbReference type="Ensembl" id="ENSPSIT00000007655.1">
    <property type="protein sequence ID" value="ENSPSIP00000007614.1"/>
    <property type="gene ID" value="ENSPSIG00000006953.1"/>
</dbReference>
<keyword evidence="4" id="KW-0378">Hydrolase</keyword>
<dbReference type="STRING" id="13735.ENSPSIP00000007614"/>
<reference evidence="8" key="3">
    <citation type="submission" date="2025-08" db="UniProtKB">
        <authorList>
            <consortium name="Ensembl"/>
        </authorList>
    </citation>
    <scope>IDENTIFICATION</scope>
</reference>